<dbReference type="GO" id="GO:0061630">
    <property type="term" value="F:ubiquitin protein ligase activity"/>
    <property type="evidence" value="ECO:0007669"/>
    <property type="project" value="InterPro"/>
</dbReference>
<evidence type="ECO:0000313" key="9">
    <source>
        <dbReference type="WBParaSite" id="HPLM_0001219301-mRNA-1"/>
    </source>
</evidence>
<dbReference type="OMA" id="FYCDICT"/>
<dbReference type="STRING" id="6290.A0A0N4WLY7"/>
<feature type="region of interest" description="Disordered" evidence="5">
    <location>
        <begin position="768"/>
        <end position="889"/>
    </location>
</feature>
<dbReference type="InterPro" id="IPR013083">
    <property type="entry name" value="Znf_RING/FYVE/PHD"/>
</dbReference>
<evidence type="ECO:0000259" key="6">
    <source>
        <dbReference type="PROSITE" id="PS50089"/>
    </source>
</evidence>
<accession>A0A0N4WLY7</accession>
<name>A0A0N4WLY7_HAEPC</name>
<dbReference type="PROSITE" id="PS50089">
    <property type="entry name" value="ZF_RING_2"/>
    <property type="match status" value="1"/>
</dbReference>
<feature type="region of interest" description="Disordered" evidence="5">
    <location>
        <begin position="468"/>
        <end position="566"/>
    </location>
</feature>
<feature type="region of interest" description="Disordered" evidence="5">
    <location>
        <begin position="46"/>
        <end position="98"/>
    </location>
</feature>
<keyword evidence="8" id="KW-1185">Reference proteome</keyword>
<dbReference type="Proteomes" id="UP000268014">
    <property type="component" value="Unassembled WGS sequence"/>
</dbReference>
<dbReference type="EMBL" id="UZAF01017788">
    <property type="protein sequence ID" value="VDO44975.1"/>
    <property type="molecule type" value="Genomic_DNA"/>
</dbReference>
<dbReference type="InterPro" id="IPR017907">
    <property type="entry name" value="Znf_RING_CS"/>
</dbReference>
<dbReference type="SUPFAM" id="SSF57850">
    <property type="entry name" value="RING/U-box"/>
    <property type="match status" value="1"/>
</dbReference>
<reference evidence="9" key="1">
    <citation type="submission" date="2017-02" db="UniProtKB">
        <authorList>
            <consortium name="WormBaseParasite"/>
        </authorList>
    </citation>
    <scope>IDENTIFICATION</scope>
</reference>
<feature type="domain" description="RING-type" evidence="6">
    <location>
        <begin position="132"/>
        <end position="172"/>
    </location>
</feature>
<dbReference type="Pfam" id="PF25447">
    <property type="entry name" value="RING_ZNF598"/>
    <property type="match status" value="1"/>
</dbReference>
<evidence type="ECO:0000256" key="2">
    <source>
        <dbReference type="ARBA" id="ARBA00022771"/>
    </source>
</evidence>
<dbReference type="InterPro" id="IPR013087">
    <property type="entry name" value="Znf_C2H2_type"/>
</dbReference>
<dbReference type="PANTHER" id="PTHR22938:SF0">
    <property type="entry name" value="E3 UBIQUITIN-PROTEIN LIGASE ZNF598"/>
    <property type="match status" value="1"/>
</dbReference>
<dbReference type="InterPro" id="IPR001841">
    <property type="entry name" value="Znf_RING"/>
</dbReference>
<evidence type="ECO:0000256" key="4">
    <source>
        <dbReference type="PROSITE-ProRule" id="PRU00175"/>
    </source>
</evidence>
<dbReference type="SMART" id="SM00355">
    <property type="entry name" value="ZnF_C2H2"/>
    <property type="match status" value="4"/>
</dbReference>
<evidence type="ECO:0000313" key="7">
    <source>
        <dbReference type="EMBL" id="VDO44975.1"/>
    </source>
</evidence>
<dbReference type="WBParaSite" id="HPLM_0001219301-mRNA-1">
    <property type="protein sequence ID" value="HPLM_0001219301-mRNA-1"/>
    <property type="gene ID" value="HPLM_0001219301"/>
</dbReference>
<evidence type="ECO:0000256" key="1">
    <source>
        <dbReference type="ARBA" id="ARBA00022723"/>
    </source>
</evidence>
<feature type="compositionally biased region" description="Low complexity" evidence="5">
    <location>
        <begin position="512"/>
        <end position="526"/>
    </location>
</feature>
<dbReference type="PANTHER" id="PTHR22938">
    <property type="entry name" value="ZINC FINGER PROTEIN 598"/>
    <property type="match status" value="1"/>
</dbReference>
<keyword evidence="1" id="KW-0479">Metal-binding</keyword>
<keyword evidence="3" id="KW-0862">Zinc</keyword>
<dbReference type="InterPro" id="IPR044288">
    <property type="entry name" value="ZNF598/HEL2"/>
</dbReference>
<feature type="compositionally biased region" description="Basic and acidic residues" evidence="5">
    <location>
        <begin position="603"/>
        <end position="620"/>
    </location>
</feature>
<feature type="region of interest" description="Disordered" evidence="5">
    <location>
        <begin position="603"/>
        <end position="716"/>
    </location>
</feature>
<dbReference type="PROSITE" id="PS00518">
    <property type="entry name" value="ZF_RING_1"/>
    <property type="match status" value="1"/>
</dbReference>
<proteinExistence type="predicted"/>
<evidence type="ECO:0000313" key="8">
    <source>
        <dbReference type="Proteomes" id="UP000268014"/>
    </source>
</evidence>
<organism evidence="9">
    <name type="scientific">Haemonchus placei</name>
    <name type="common">Barber's pole worm</name>
    <dbReference type="NCBI Taxonomy" id="6290"/>
    <lineage>
        <taxon>Eukaryota</taxon>
        <taxon>Metazoa</taxon>
        <taxon>Ecdysozoa</taxon>
        <taxon>Nematoda</taxon>
        <taxon>Chromadorea</taxon>
        <taxon>Rhabditida</taxon>
        <taxon>Rhabditina</taxon>
        <taxon>Rhabditomorpha</taxon>
        <taxon>Strongyloidea</taxon>
        <taxon>Trichostrongylidae</taxon>
        <taxon>Haemonchus</taxon>
    </lineage>
</organism>
<keyword evidence="2 4" id="KW-0863">Zinc-finger</keyword>
<dbReference type="GO" id="GO:0016567">
    <property type="term" value="P:protein ubiquitination"/>
    <property type="evidence" value="ECO:0007669"/>
    <property type="project" value="TreeGrafter"/>
</dbReference>
<evidence type="ECO:0000256" key="5">
    <source>
        <dbReference type="SAM" id="MobiDB-lite"/>
    </source>
</evidence>
<gene>
    <name evidence="7" type="ORF">HPLM_LOCUS12185</name>
</gene>
<feature type="compositionally biased region" description="Polar residues" evidence="5">
    <location>
        <begin position="63"/>
        <end position="89"/>
    </location>
</feature>
<feature type="compositionally biased region" description="Basic and acidic residues" evidence="5">
    <location>
        <begin position="631"/>
        <end position="644"/>
    </location>
</feature>
<protein>
    <submittedName>
        <fullName evidence="9">RING-type E3 ubiquitin transferase</fullName>
    </submittedName>
</protein>
<dbReference type="GO" id="GO:0008270">
    <property type="term" value="F:zinc ion binding"/>
    <property type="evidence" value="ECO:0007669"/>
    <property type="project" value="UniProtKB-KW"/>
</dbReference>
<evidence type="ECO:0000256" key="3">
    <source>
        <dbReference type="ARBA" id="ARBA00022833"/>
    </source>
</evidence>
<dbReference type="AlphaFoldDB" id="A0A0N4WLY7"/>
<reference evidence="7 8" key="2">
    <citation type="submission" date="2018-11" db="EMBL/GenBank/DDBJ databases">
        <authorList>
            <consortium name="Pathogen Informatics"/>
        </authorList>
    </citation>
    <scope>NUCLEOTIDE SEQUENCE [LARGE SCALE GENOMIC DNA]</scope>
    <source>
        <strain evidence="7 8">MHpl1</strain>
    </source>
</reference>
<dbReference type="OrthoDB" id="3838338at2759"/>
<dbReference type="Gene3D" id="3.30.40.10">
    <property type="entry name" value="Zinc/RING finger domain, C3HC4 (zinc finger)"/>
    <property type="match status" value="1"/>
</dbReference>
<sequence>MNLALSKWDLVRPPIRPFARHEDPIELRGIHQYECNVAQGSLIMSKMPVPDGSNPKKPYFKNRINQPKRNPNNASGTTTRESAPRNSQLSREERGQNLQYRNVNMQKYELMLGSAKDNFADIPQGSGPAEECTICCKMSDVFGMGTCRHPICIECAIRMRVLSKSSQCPVCRANMETLWLMFVAAGLDTVCLSFPSLNHPDEKRFSIQFQNADILSRYEKYLSHVCKLCKSEDGGRLEFPTFVALRHHMSNAHELIYCHICTENIILFSRERKTYTRDNLQRHIRTGDRDDKSLKGHPSCLFCDQRFFDEEFRYRHLRKEHFFCQFCETEGKHLNVFFGNHKELLQHYKEKHFLCEFEECRAMGIAFSNQMDLNLHKSKEHSGRRAPVAIDFQFNDRQLAGPSRSRREGLPPVPSAPLARRDKIAVVQQEPPPQVKRPTEEFIVVPSAQRRTQTVRYSVAPAFTVQTQDFPSLGNSTSDPALNNLRPDNFPRLNRVNHPGGVPSGVANATRSSPITTPTSGAPSSSGVARKAPTSVQPSDRRQDVEDFPALPTAPKQNQGKSVWAAKKNSKSVIVGCKMPNGTKTLPQPDIWPDISVSTPAREIEPEQWHDVPAKPQKVDKKIRKAQQKAAKLDDSSRSDETQENHPAPPDSAASDEKSAPADFNMVKITGNWPSVKTKKKKNAVNDAPPMEKQDSKMNQSTEVKKESATGASVEDERIVEVEKYVEDSVNKPSLDETTSQTSSILNWFTSSSSSIFSNLSLANVMGTKSEEKCRDSNSRPDSSSGTTPPPLQTQPTKAHERRVVLDDAAPPGFNIEPSLANDLLAGPPPGFENTHLDDAPPPGLSLPSTSQPVFSMAPFISQSDIDKNSNMSAEKRVEESGWMKVGGK</sequence>
<feature type="compositionally biased region" description="Polar residues" evidence="5">
    <location>
        <begin position="861"/>
        <end position="873"/>
    </location>
</feature>
<feature type="compositionally biased region" description="Basic and acidic residues" evidence="5">
    <location>
        <begin position="769"/>
        <end position="779"/>
    </location>
</feature>
<dbReference type="GO" id="GO:0072344">
    <property type="term" value="P:rescue of stalled ribosome"/>
    <property type="evidence" value="ECO:0007669"/>
    <property type="project" value="InterPro"/>
</dbReference>
<feature type="compositionally biased region" description="Polar residues" evidence="5">
    <location>
        <begin position="468"/>
        <end position="481"/>
    </location>
</feature>
<dbReference type="GO" id="GO:0043022">
    <property type="term" value="F:ribosome binding"/>
    <property type="evidence" value="ECO:0007669"/>
    <property type="project" value="TreeGrafter"/>
</dbReference>